<dbReference type="Proteomes" id="UP001501474">
    <property type="component" value="Unassembled WGS sequence"/>
</dbReference>
<dbReference type="Gene3D" id="1.10.10.10">
    <property type="entry name" value="Winged helix-like DNA-binding domain superfamily/Winged helix DNA-binding domain"/>
    <property type="match status" value="1"/>
</dbReference>
<evidence type="ECO:0000256" key="3">
    <source>
        <dbReference type="ARBA" id="ARBA00023163"/>
    </source>
</evidence>
<gene>
    <name evidence="5" type="ORF">GCM10010104_27400</name>
</gene>
<proteinExistence type="predicted"/>
<dbReference type="InterPro" id="IPR016032">
    <property type="entry name" value="Sig_transdc_resp-reg_C-effctor"/>
</dbReference>
<dbReference type="RefSeq" id="WP_234848441.1">
    <property type="nucleotide sequence ID" value="NZ_BAAART010000055.1"/>
</dbReference>
<dbReference type="Pfam" id="PF13191">
    <property type="entry name" value="AAA_16"/>
    <property type="match status" value="1"/>
</dbReference>
<dbReference type="InterPro" id="IPR003593">
    <property type="entry name" value="AAA+_ATPase"/>
</dbReference>
<dbReference type="InterPro" id="IPR041664">
    <property type="entry name" value="AAA_16"/>
</dbReference>
<dbReference type="PRINTS" id="PR00038">
    <property type="entry name" value="HTHLUXR"/>
</dbReference>
<dbReference type="Gene3D" id="1.25.40.10">
    <property type="entry name" value="Tetratricopeptide repeat domain"/>
    <property type="match status" value="1"/>
</dbReference>
<dbReference type="PANTHER" id="PTHR44688">
    <property type="entry name" value="DNA-BINDING TRANSCRIPTIONAL ACTIVATOR DEVR_DOSR"/>
    <property type="match status" value="1"/>
</dbReference>
<dbReference type="InterPro" id="IPR011990">
    <property type="entry name" value="TPR-like_helical_dom_sf"/>
</dbReference>
<dbReference type="Pfam" id="PF25873">
    <property type="entry name" value="WHD_MalT"/>
    <property type="match status" value="1"/>
</dbReference>
<name>A0ABN3DIB2_9ACTN</name>
<dbReference type="CDD" id="cd06170">
    <property type="entry name" value="LuxR_C_like"/>
    <property type="match status" value="1"/>
</dbReference>
<keyword evidence="3" id="KW-0804">Transcription</keyword>
<accession>A0ABN3DIB2</accession>
<dbReference type="InterPro" id="IPR027417">
    <property type="entry name" value="P-loop_NTPase"/>
</dbReference>
<organism evidence="5 6">
    <name type="scientific">Streptomyces indiaensis</name>
    <dbReference type="NCBI Taxonomy" id="284033"/>
    <lineage>
        <taxon>Bacteria</taxon>
        <taxon>Bacillati</taxon>
        <taxon>Actinomycetota</taxon>
        <taxon>Actinomycetes</taxon>
        <taxon>Kitasatosporales</taxon>
        <taxon>Streptomycetaceae</taxon>
        <taxon>Streptomyces</taxon>
    </lineage>
</organism>
<dbReference type="PROSITE" id="PS50043">
    <property type="entry name" value="HTH_LUXR_2"/>
    <property type="match status" value="1"/>
</dbReference>
<evidence type="ECO:0000313" key="6">
    <source>
        <dbReference type="Proteomes" id="UP001501474"/>
    </source>
</evidence>
<dbReference type="InterPro" id="IPR036388">
    <property type="entry name" value="WH-like_DNA-bd_sf"/>
</dbReference>
<keyword evidence="6" id="KW-1185">Reference proteome</keyword>
<sequence>MSAVAEIHENVQGSAVHLVPALSRTDPLGDPFLRTRFALPARPHTFLRRRRLVDHLDQALRTPLTLLNGPAGAGKTLLAADWASALGPPVAWLTCDVGDCRPGVFWAYVLQALRACGAPASEAVGAPVDAAGVDRRLLSALAGDLNGRERPVVLVLDEYDRVTDATVAEQLEFVLHHAGPGLHLVLVTRTEPLLPLHRYRAAGDLTEIRSAELAFTPEEAATLLELHGLSLPVQATRNLVDRTQGWAAGLSLSALAARETSDPELYLKEFEADRSTVADFLLAEVLKRQTPETQDLLLRVSVLERFCPDLADELTDRADAEPLLAGLHRENAFVERLGHSWYQLHPLFGEILRAHLRVRLPGLEPELHRRAARWLHRHGFLPETLAHSAAAGDWDLTAGALVDDLAIGLLFTGPSSENLSRLFSHMGPEARSPATCLVRAARDLSRHDLDHGLAGLRRAEEQLAHEGDDAHDAAAARLSCALLEALAARLNGSPPEVEKAAESAAELRQEVPVHLLDKHPELTALLMTHVGSTLLWAGRYEDARAVLTNVAGAPGGSSTALPREEALGHLALLDYMNGWPGRAERKALAAVSEADRPGAPRPSGSGIGRLVLAAVAVDRDELSRAQALIDETTEPPSGTPDPVLAAGRALAAARLLMARGKVRAAVEAADPAVPAAVASPWARSHEALVTSAAHLAEGRPDEAAEVLRAVSGDQPVYAVEAAAIQLAARRPAAAFDLLDSVHAEGRTGPAVTVRAALVRARAAAAAGDGATARKLVAQALLDARRERLRRPFLDAGAWIRPLLATAQLHDLAAGWLTPAAPAQGEGTRPEQPPAPLVAVELSAREHDVLDRVARMMSTEEIAADLCLSVNTVKTHLKSVYRKLAVNRRGEAVRRARDLRML</sequence>
<keyword evidence="1" id="KW-0805">Transcription regulation</keyword>
<feature type="domain" description="HTH luxR-type" evidence="4">
    <location>
        <begin position="832"/>
        <end position="899"/>
    </location>
</feature>
<evidence type="ECO:0000256" key="2">
    <source>
        <dbReference type="ARBA" id="ARBA00023125"/>
    </source>
</evidence>
<dbReference type="SMART" id="SM00421">
    <property type="entry name" value="HTH_LUXR"/>
    <property type="match status" value="1"/>
</dbReference>
<evidence type="ECO:0000259" key="4">
    <source>
        <dbReference type="PROSITE" id="PS50043"/>
    </source>
</evidence>
<keyword evidence="2" id="KW-0238">DNA-binding</keyword>
<comment type="caution">
    <text evidence="5">The sequence shown here is derived from an EMBL/GenBank/DDBJ whole genome shotgun (WGS) entry which is preliminary data.</text>
</comment>
<dbReference type="EMBL" id="BAAART010000055">
    <property type="protein sequence ID" value="GAA2231900.1"/>
    <property type="molecule type" value="Genomic_DNA"/>
</dbReference>
<dbReference type="SMART" id="SM00382">
    <property type="entry name" value="AAA"/>
    <property type="match status" value="1"/>
</dbReference>
<dbReference type="SUPFAM" id="SSF52540">
    <property type="entry name" value="P-loop containing nucleoside triphosphate hydrolases"/>
    <property type="match status" value="1"/>
</dbReference>
<dbReference type="InterPro" id="IPR000792">
    <property type="entry name" value="Tscrpt_reg_LuxR_C"/>
</dbReference>
<dbReference type="PANTHER" id="PTHR44688:SF16">
    <property type="entry name" value="DNA-BINDING TRANSCRIPTIONAL ACTIVATOR DEVR_DOSR"/>
    <property type="match status" value="1"/>
</dbReference>
<evidence type="ECO:0000256" key="1">
    <source>
        <dbReference type="ARBA" id="ARBA00023015"/>
    </source>
</evidence>
<dbReference type="InterPro" id="IPR059106">
    <property type="entry name" value="WHD_MalT"/>
</dbReference>
<dbReference type="Pfam" id="PF00196">
    <property type="entry name" value="GerE"/>
    <property type="match status" value="1"/>
</dbReference>
<protein>
    <submittedName>
        <fullName evidence="5">LuxR family transcriptional regulator</fullName>
    </submittedName>
</protein>
<dbReference type="Gene3D" id="3.40.50.300">
    <property type="entry name" value="P-loop containing nucleotide triphosphate hydrolases"/>
    <property type="match status" value="1"/>
</dbReference>
<reference evidence="5 6" key="1">
    <citation type="journal article" date="2019" name="Int. J. Syst. Evol. Microbiol.">
        <title>The Global Catalogue of Microorganisms (GCM) 10K type strain sequencing project: providing services to taxonomists for standard genome sequencing and annotation.</title>
        <authorList>
            <consortium name="The Broad Institute Genomics Platform"/>
            <consortium name="The Broad Institute Genome Sequencing Center for Infectious Disease"/>
            <person name="Wu L."/>
            <person name="Ma J."/>
        </authorList>
    </citation>
    <scope>NUCLEOTIDE SEQUENCE [LARGE SCALE GENOMIC DNA]</scope>
    <source>
        <strain evidence="5 6">JCM 3053</strain>
    </source>
</reference>
<dbReference type="SUPFAM" id="SSF46894">
    <property type="entry name" value="C-terminal effector domain of the bipartite response regulators"/>
    <property type="match status" value="1"/>
</dbReference>
<evidence type="ECO:0000313" key="5">
    <source>
        <dbReference type="EMBL" id="GAA2231900.1"/>
    </source>
</evidence>